<proteinExistence type="predicted"/>
<dbReference type="EMBL" id="CP058627">
    <property type="protein sequence ID" value="QLG88615.1"/>
    <property type="molecule type" value="Genomic_DNA"/>
</dbReference>
<evidence type="ECO:0000259" key="3">
    <source>
        <dbReference type="Pfam" id="PF12307"/>
    </source>
</evidence>
<dbReference type="AlphaFoldDB" id="A0A7H9BIY7"/>
<accession>A0A7H9BIY7</accession>
<dbReference type="InterPro" id="IPR014819">
    <property type="entry name" value="PriCT_2"/>
</dbReference>
<evidence type="ECO:0000313" key="5">
    <source>
        <dbReference type="Proteomes" id="UP000509597"/>
    </source>
</evidence>
<keyword evidence="5" id="KW-1185">Reference proteome</keyword>
<dbReference type="Proteomes" id="UP000509597">
    <property type="component" value="Chromosome"/>
</dbReference>
<feature type="region of interest" description="Disordered" evidence="1">
    <location>
        <begin position="89"/>
        <end position="124"/>
    </location>
</feature>
<reference evidence="4 5" key="1">
    <citation type="submission" date="2020-07" db="EMBL/GenBank/DDBJ databases">
        <title>Complete genome sequence of Chitinibacter sp. 2T18.</title>
        <authorList>
            <person name="Bae J.-W."/>
            <person name="Choi J.-W."/>
        </authorList>
    </citation>
    <scope>NUCLEOTIDE SEQUENCE [LARGE SCALE GENOMIC DNA]</scope>
    <source>
        <strain evidence="4 5">2T18</strain>
    </source>
</reference>
<dbReference type="InterPro" id="IPR027417">
    <property type="entry name" value="P-loop_NTPase"/>
</dbReference>
<dbReference type="RefSeq" id="WP_179355127.1">
    <property type="nucleotide sequence ID" value="NZ_CP058627.1"/>
</dbReference>
<dbReference type="CDD" id="cd01029">
    <property type="entry name" value="TOPRIM_primases"/>
    <property type="match status" value="1"/>
</dbReference>
<protein>
    <submittedName>
        <fullName evidence="4">DUF3631 domain-containing protein</fullName>
    </submittedName>
</protein>
<dbReference type="Pfam" id="PF12307">
    <property type="entry name" value="DUF3631"/>
    <property type="match status" value="1"/>
</dbReference>
<dbReference type="InterPro" id="IPR034154">
    <property type="entry name" value="TOPRIM_DnaG/twinkle"/>
</dbReference>
<feature type="domain" description="DUF3631" evidence="3">
    <location>
        <begin position="683"/>
        <end position="861"/>
    </location>
</feature>
<feature type="compositionally biased region" description="Low complexity" evidence="1">
    <location>
        <begin position="111"/>
        <end position="124"/>
    </location>
</feature>
<evidence type="ECO:0000256" key="1">
    <source>
        <dbReference type="SAM" id="MobiDB-lite"/>
    </source>
</evidence>
<dbReference type="InterPro" id="IPR022081">
    <property type="entry name" value="DUF3631"/>
</dbReference>
<gene>
    <name evidence="4" type="ORF">HQ393_10405</name>
</gene>
<feature type="compositionally biased region" description="Polar residues" evidence="1">
    <location>
        <begin position="352"/>
        <end position="362"/>
    </location>
</feature>
<feature type="region of interest" description="Disordered" evidence="1">
    <location>
        <begin position="343"/>
        <end position="362"/>
    </location>
</feature>
<feature type="domain" description="Primase C-terminal 2" evidence="2">
    <location>
        <begin position="15"/>
        <end position="84"/>
    </location>
</feature>
<sequence length="884" mass="96871">MNAPQPINQQSEIAAALSYVPSHDRDTWVLMAMAVKSELGEAGFDVWDSWSATAENYQSKAAKAVWKSIGAAGKVTIASLFSTAIQNGWKPSKPYTPPTPEQRQQIEAERQAAQAEADALAAQQRAEASAKAKQRWEEASTINAAHPYLIAKGIKPIGAKQFYKMLVLPLRANGEIVNLQYISEDGTKRFGTGGQVKGTSLVLGKLQGAAEALLCEGWATGCTLHEATGLPVVVAWNAGNLAMIAARLSEALPEMALRVCGDTDASGTGQKTASEAAIVHGMAVWCVPVFTPELIEQHTAQHGKVPSDFNDLHQLVGLDAVRIQLTNTITHGEKVEGRVQPKSVSLPENEENNISQNVSENDSTLLYSESNSSEVEILSSTPLQPNNHAGFEVEERHLSTGNENLSSTCKPNNGAGCRGVEDKHPFLGGIAETHANEGEKSPKTEDFDEEAYILHLANLKPLAYERVRQAASEALQTRASVLDKLVNGARRELAAQQDDDNSGVSILFDDVEPWPVPVSGAAVLDDAFALMCRYVIADKETIRAATLWTALTWFVEYATVMPLALITAPEKNCGKSTLLNVLAKLSSRPIWASNITPAALFRAVEKWKPSLFIDEADTFMRDSPELVGIINSGHTRDTAYVIRTVGDEHEPRTFVTWGAKAISGIGAHGVADTITSRSVILMMRRKLKGERCENMRHYDREAFAMVKRQFARWADDNGENFATMRPELDGLHNRTADNWEPLLAIADLAGGDWPKQARLAAHKLTHTEDDAQSINQELLGDIRAAFERTRTDKLHTSVLLEELCKDEESAWATYNRGRPVTARQLSKRVAEFGVKARQLKIDFANRNGYELADFKDAFARYLSNEPVPAQTSAARHEGDDYELF</sequence>
<dbReference type="GO" id="GO:0016817">
    <property type="term" value="F:hydrolase activity, acting on acid anhydrides"/>
    <property type="evidence" value="ECO:0007669"/>
    <property type="project" value="InterPro"/>
</dbReference>
<dbReference type="SUPFAM" id="SSF52540">
    <property type="entry name" value="P-loop containing nucleoside triphosphate hydrolases"/>
    <property type="match status" value="1"/>
</dbReference>
<evidence type="ECO:0000259" key="2">
    <source>
        <dbReference type="Pfam" id="PF08707"/>
    </source>
</evidence>
<dbReference type="KEGG" id="chiz:HQ393_10405"/>
<evidence type="ECO:0000313" key="4">
    <source>
        <dbReference type="EMBL" id="QLG88615.1"/>
    </source>
</evidence>
<name>A0A7H9BIY7_9NEIS</name>
<dbReference type="Pfam" id="PF08707">
    <property type="entry name" value="PriCT_2"/>
    <property type="match status" value="1"/>
</dbReference>
<organism evidence="4 5">
    <name type="scientific">Chitinibacter bivalviorum</name>
    <dbReference type="NCBI Taxonomy" id="2739434"/>
    <lineage>
        <taxon>Bacteria</taxon>
        <taxon>Pseudomonadati</taxon>
        <taxon>Pseudomonadota</taxon>
        <taxon>Betaproteobacteria</taxon>
        <taxon>Neisseriales</taxon>
        <taxon>Chitinibacteraceae</taxon>
        <taxon>Chitinibacter</taxon>
    </lineage>
</organism>